<dbReference type="AlphaFoldDB" id="A0A4C1Z468"/>
<dbReference type="PANTHER" id="PTHR23227">
    <property type="entry name" value="BUCENTAUR RELATED"/>
    <property type="match status" value="1"/>
</dbReference>
<evidence type="ECO:0000313" key="2">
    <source>
        <dbReference type="EMBL" id="GBP81973.1"/>
    </source>
</evidence>
<dbReference type="GO" id="GO:0003824">
    <property type="term" value="F:catalytic activity"/>
    <property type="evidence" value="ECO:0007669"/>
    <property type="project" value="InterPro"/>
</dbReference>
<name>A0A4C1Z468_EUMVA</name>
<dbReference type="Proteomes" id="UP000299102">
    <property type="component" value="Unassembled WGS sequence"/>
</dbReference>
<evidence type="ECO:0000313" key="3">
    <source>
        <dbReference type="Proteomes" id="UP000299102"/>
    </source>
</evidence>
<evidence type="ECO:0000259" key="1">
    <source>
        <dbReference type="Pfam" id="PF03372"/>
    </source>
</evidence>
<organism evidence="2 3">
    <name type="scientific">Eumeta variegata</name>
    <name type="common">Bagworm moth</name>
    <name type="synonym">Eumeta japonica</name>
    <dbReference type="NCBI Taxonomy" id="151549"/>
    <lineage>
        <taxon>Eukaryota</taxon>
        <taxon>Metazoa</taxon>
        <taxon>Ecdysozoa</taxon>
        <taxon>Arthropoda</taxon>
        <taxon>Hexapoda</taxon>
        <taxon>Insecta</taxon>
        <taxon>Pterygota</taxon>
        <taxon>Neoptera</taxon>
        <taxon>Endopterygota</taxon>
        <taxon>Lepidoptera</taxon>
        <taxon>Glossata</taxon>
        <taxon>Ditrysia</taxon>
        <taxon>Tineoidea</taxon>
        <taxon>Psychidae</taxon>
        <taxon>Oiketicinae</taxon>
        <taxon>Eumeta</taxon>
    </lineage>
</organism>
<gene>
    <name evidence="2" type="primary">CFDP2</name>
    <name evidence="2" type="ORF">EVAR_65578_1</name>
</gene>
<dbReference type="SUPFAM" id="SSF56219">
    <property type="entry name" value="DNase I-like"/>
    <property type="match status" value="1"/>
</dbReference>
<dbReference type="EMBL" id="BGZK01001541">
    <property type="protein sequence ID" value="GBP81973.1"/>
    <property type="molecule type" value="Genomic_DNA"/>
</dbReference>
<dbReference type="Pfam" id="PF03372">
    <property type="entry name" value="Exo_endo_phos"/>
    <property type="match status" value="1"/>
</dbReference>
<proteinExistence type="predicted"/>
<feature type="domain" description="Endonuclease/exonuclease/phosphatase" evidence="1">
    <location>
        <begin position="27"/>
        <end position="163"/>
    </location>
</feature>
<dbReference type="PANTHER" id="PTHR23227:SF67">
    <property type="entry name" value="CRANIOFACIAL DEVELOPMENT PROTEIN 2-LIKE"/>
    <property type="match status" value="1"/>
</dbReference>
<dbReference type="InterPro" id="IPR036691">
    <property type="entry name" value="Endo/exonu/phosph_ase_sf"/>
</dbReference>
<dbReference type="Gene3D" id="3.60.10.10">
    <property type="entry name" value="Endonuclease/exonuclease/phosphatase"/>
    <property type="match status" value="1"/>
</dbReference>
<sequence length="289" mass="32920">MKIEREKGNYANIRYDKLIIRHNNADASECLKNINFDVIGLVEIRKLGNTIEEHDEFIFYYIEETPGLYGVGFIVKKYLKRYITSFTGLSERVALLRINVNSLELIIIQVYAPTEASSDEELEFFYSTVDKAIQLSDNIIIVMGDFNAKIGQTNPNEPATGRHGYGDRNCRGKRLIDFAHENNFVIMNTFFKKNNKQRWTWRSPNDVIFHASDPLRSSAFGGVSTLHGSSACAMAEHDLLCRSNCMPTFSTCYPSSSECTEHLYRAPPSSARTRALPVLNHERLVFVIN</sequence>
<dbReference type="OrthoDB" id="410104at2759"/>
<keyword evidence="3" id="KW-1185">Reference proteome</keyword>
<protein>
    <submittedName>
        <fullName evidence="2">Craniofacial development protein 2</fullName>
    </submittedName>
</protein>
<dbReference type="InterPro" id="IPR005135">
    <property type="entry name" value="Endo/exonuclease/phosphatase"/>
</dbReference>
<dbReference type="InterPro" id="IPR027124">
    <property type="entry name" value="Swc5/CFDP1/2"/>
</dbReference>
<comment type="caution">
    <text evidence="2">The sequence shown here is derived from an EMBL/GenBank/DDBJ whole genome shotgun (WGS) entry which is preliminary data.</text>
</comment>
<dbReference type="STRING" id="151549.A0A4C1Z468"/>
<reference evidence="2 3" key="1">
    <citation type="journal article" date="2019" name="Commun. Biol.">
        <title>The bagworm genome reveals a unique fibroin gene that provides high tensile strength.</title>
        <authorList>
            <person name="Kono N."/>
            <person name="Nakamura H."/>
            <person name="Ohtoshi R."/>
            <person name="Tomita M."/>
            <person name="Numata K."/>
            <person name="Arakawa K."/>
        </authorList>
    </citation>
    <scope>NUCLEOTIDE SEQUENCE [LARGE SCALE GENOMIC DNA]</scope>
</reference>
<accession>A0A4C1Z468</accession>